<dbReference type="Proteomes" id="UP000219612">
    <property type="component" value="Unassembled WGS sequence"/>
</dbReference>
<protein>
    <submittedName>
        <fullName evidence="1">Uncharacterized protein</fullName>
    </submittedName>
</protein>
<dbReference type="EMBL" id="OBDY01000012">
    <property type="protein sequence ID" value="SNY51567.1"/>
    <property type="molecule type" value="Genomic_DNA"/>
</dbReference>
<reference evidence="1 2" key="1">
    <citation type="submission" date="2017-09" db="EMBL/GenBank/DDBJ databases">
        <authorList>
            <person name="Ehlers B."/>
            <person name="Leendertz F.H."/>
        </authorList>
    </citation>
    <scope>NUCLEOTIDE SEQUENCE [LARGE SCALE GENOMIC DNA]</scope>
    <source>
        <strain evidence="1 2">CGMCC 4.6857</strain>
    </source>
</reference>
<proteinExistence type="predicted"/>
<name>A0A285IV53_9ACTN</name>
<accession>A0A285IV53</accession>
<evidence type="ECO:0000313" key="1">
    <source>
        <dbReference type="EMBL" id="SNY51567.1"/>
    </source>
</evidence>
<dbReference type="AlphaFoldDB" id="A0A285IV53"/>
<sequence>MPEPFQVVSTYSAHGDARGRGGLAILIPDMTPDGLHPADARVETTEGELPWPALISLLDRVGSESDLWPAAPPPGGGRLEVRIPDRKPRLAPFRPEPLDKATLHIHGAPALPWLVFQHFVTAVLSAGERA</sequence>
<organism evidence="1 2">
    <name type="scientific">Paractinoplanes atraurantiacus</name>
    <dbReference type="NCBI Taxonomy" id="1036182"/>
    <lineage>
        <taxon>Bacteria</taxon>
        <taxon>Bacillati</taxon>
        <taxon>Actinomycetota</taxon>
        <taxon>Actinomycetes</taxon>
        <taxon>Micromonosporales</taxon>
        <taxon>Micromonosporaceae</taxon>
        <taxon>Paractinoplanes</taxon>
    </lineage>
</organism>
<keyword evidence="2" id="KW-1185">Reference proteome</keyword>
<dbReference type="OrthoDB" id="3538826at2"/>
<gene>
    <name evidence="1" type="ORF">SAMN05421748_11215</name>
</gene>
<evidence type="ECO:0000313" key="2">
    <source>
        <dbReference type="Proteomes" id="UP000219612"/>
    </source>
</evidence>
<dbReference type="RefSeq" id="WP_097322639.1">
    <property type="nucleotide sequence ID" value="NZ_OBDY01000012.1"/>
</dbReference>